<comment type="caution">
    <text evidence="3">The sequence shown here is derived from an EMBL/GenBank/DDBJ whole genome shotgun (WGS) entry which is preliminary data.</text>
</comment>
<dbReference type="PANTHER" id="PTHR22872">
    <property type="entry name" value="BTK-BINDING PROTEIN-RELATED"/>
    <property type="match status" value="1"/>
</dbReference>
<protein>
    <submittedName>
        <fullName evidence="3">Hect E3 ubiquitin ligase</fullName>
    </submittedName>
</protein>
<dbReference type="OrthoDB" id="1593081at2759"/>
<accession>X6M9X3</accession>
<proteinExistence type="predicted"/>
<keyword evidence="1" id="KW-0677">Repeat</keyword>
<dbReference type="Pfam" id="PF00415">
    <property type="entry name" value="RCC1"/>
    <property type="match status" value="2"/>
</dbReference>
<dbReference type="EMBL" id="ASPP01023234">
    <property type="protein sequence ID" value="ETO10699.1"/>
    <property type="molecule type" value="Genomic_DNA"/>
</dbReference>
<keyword evidence="4" id="KW-1185">Reference proteome</keyword>
<name>X6M9X3_RETFI</name>
<organism evidence="3 4">
    <name type="scientific">Reticulomyxa filosa</name>
    <dbReference type="NCBI Taxonomy" id="46433"/>
    <lineage>
        <taxon>Eukaryota</taxon>
        <taxon>Sar</taxon>
        <taxon>Rhizaria</taxon>
        <taxon>Retaria</taxon>
        <taxon>Foraminifera</taxon>
        <taxon>Monothalamids</taxon>
        <taxon>Reticulomyxidae</taxon>
        <taxon>Reticulomyxa</taxon>
    </lineage>
</organism>
<reference evidence="3 4" key="1">
    <citation type="journal article" date="2013" name="Curr. Biol.">
        <title>The Genome of the Foraminiferan Reticulomyxa filosa.</title>
        <authorList>
            <person name="Glockner G."/>
            <person name="Hulsmann N."/>
            <person name="Schleicher M."/>
            <person name="Noegel A.A."/>
            <person name="Eichinger L."/>
            <person name="Gallinger C."/>
            <person name="Pawlowski J."/>
            <person name="Sierra R."/>
            <person name="Euteneuer U."/>
            <person name="Pillet L."/>
            <person name="Moustafa A."/>
            <person name="Platzer M."/>
            <person name="Groth M."/>
            <person name="Szafranski K."/>
            <person name="Schliwa M."/>
        </authorList>
    </citation>
    <scope>NUCLEOTIDE SEQUENCE [LARGE SCALE GENOMIC DNA]</scope>
</reference>
<evidence type="ECO:0000313" key="4">
    <source>
        <dbReference type="Proteomes" id="UP000023152"/>
    </source>
</evidence>
<dbReference type="AlphaFoldDB" id="X6M9X3"/>
<gene>
    <name evidence="3" type="ORF">RFI_26680</name>
</gene>
<evidence type="ECO:0000313" key="3">
    <source>
        <dbReference type="EMBL" id="ETO10699.1"/>
    </source>
</evidence>
<dbReference type="InterPro" id="IPR051625">
    <property type="entry name" value="Signaling_Regulatory_Domain"/>
</dbReference>
<evidence type="ECO:0000256" key="2">
    <source>
        <dbReference type="PROSITE-ProRule" id="PRU00235"/>
    </source>
</evidence>
<dbReference type="PROSITE" id="PS50012">
    <property type="entry name" value="RCC1_3"/>
    <property type="match status" value="1"/>
</dbReference>
<dbReference type="Gene3D" id="2.130.10.30">
    <property type="entry name" value="Regulator of chromosome condensation 1/beta-lactamase-inhibitor protein II"/>
    <property type="match status" value="1"/>
</dbReference>
<dbReference type="InterPro" id="IPR009091">
    <property type="entry name" value="RCC1/BLIP-II"/>
</dbReference>
<dbReference type="InterPro" id="IPR000408">
    <property type="entry name" value="Reg_chr_condens"/>
</dbReference>
<dbReference type="Proteomes" id="UP000023152">
    <property type="component" value="Unassembled WGS sequence"/>
</dbReference>
<feature type="repeat" description="RCC1" evidence="2">
    <location>
        <begin position="199"/>
        <end position="251"/>
    </location>
</feature>
<sequence>MYIYVYKKINSQERPFHFQLKDDVEAKNLVDTLERMRQRMIGEAKHYHDLKTMAESKSMLNMRQKGMMNRQEMVSKREMKSTRTLNAANPTQSSVILPSGSKMQLDLTKEEDASKTQANIQQFAQGMKRAKRLKFDKAFKPGKHTASIFLWGHARPSRMFPQHSNQASPFRHETLSQKRLVYIAAAKDGSHAFGVTDNDWTLVWGEANFAPALGLGKDTKSTLPFLLHPLKKQKVVQVECSSRHGLALTLESTVFGWGAKQLTNLPADVNAPKILPFLNNLGVTGISCSNTHSAAWHSAHVDVYTWGMPGPWLGFEDKNQQKVFGRVDFHPSVQGLFFFCFFLKKINLSIIKFVICLLTEDKNLGVSKVECGTQYTLVLLTDGLVCASGINEHGRMGIGQDIPETAKPIVGADYRLGHGNEETQWIPKHVEILKDDPIVRIECIEDRTFAITKLGLL</sequence>
<dbReference type="SUPFAM" id="SSF50985">
    <property type="entry name" value="RCC1/BLIP-II"/>
    <property type="match status" value="1"/>
</dbReference>
<evidence type="ECO:0000256" key="1">
    <source>
        <dbReference type="ARBA" id="ARBA00022737"/>
    </source>
</evidence>